<dbReference type="WBParaSite" id="TCNE_0000033101-mRNA-1">
    <property type="protein sequence ID" value="TCNE_0000033101-mRNA-1"/>
    <property type="gene ID" value="TCNE_0000033101"/>
</dbReference>
<evidence type="ECO:0000313" key="2">
    <source>
        <dbReference type="Proteomes" id="UP000050794"/>
    </source>
</evidence>
<dbReference type="AlphaFoldDB" id="A0A183TVR2"/>
<accession>A0A183TVR2</accession>
<proteinExistence type="predicted"/>
<name>A0A183TVR2_TOXCA</name>
<keyword evidence="2" id="KW-1185">Reference proteome</keyword>
<sequence length="67" mass="7747">MMHRQDPHHDMNKRQCLMARGEKAKPYMRSEAKQHTNTAPPLLAGRCVAESMHAACSTLWRPFTRLD</sequence>
<dbReference type="Proteomes" id="UP000050794">
    <property type="component" value="Unassembled WGS sequence"/>
</dbReference>
<protein>
    <submittedName>
        <fullName evidence="1 3">Uncharacterized protein</fullName>
    </submittedName>
</protein>
<reference evidence="1 2" key="2">
    <citation type="submission" date="2018-11" db="EMBL/GenBank/DDBJ databases">
        <authorList>
            <consortium name="Pathogen Informatics"/>
        </authorList>
    </citation>
    <scope>NUCLEOTIDE SEQUENCE [LARGE SCALE GENOMIC DNA]</scope>
</reference>
<organism evidence="2 3">
    <name type="scientific">Toxocara canis</name>
    <name type="common">Canine roundworm</name>
    <dbReference type="NCBI Taxonomy" id="6265"/>
    <lineage>
        <taxon>Eukaryota</taxon>
        <taxon>Metazoa</taxon>
        <taxon>Ecdysozoa</taxon>
        <taxon>Nematoda</taxon>
        <taxon>Chromadorea</taxon>
        <taxon>Rhabditida</taxon>
        <taxon>Spirurina</taxon>
        <taxon>Ascaridomorpha</taxon>
        <taxon>Ascaridoidea</taxon>
        <taxon>Toxocaridae</taxon>
        <taxon>Toxocara</taxon>
    </lineage>
</organism>
<gene>
    <name evidence="1" type="ORF">TCNE_LOCUS332</name>
</gene>
<dbReference type="EMBL" id="UYWY01000141">
    <property type="protein sequence ID" value="VDM24045.1"/>
    <property type="molecule type" value="Genomic_DNA"/>
</dbReference>
<evidence type="ECO:0000313" key="1">
    <source>
        <dbReference type="EMBL" id="VDM24045.1"/>
    </source>
</evidence>
<evidence type="ECO:0000313" key="3">
    <source>
        <dbReference type="WBParaSite" id="TCNE_0000033101-mRNA-1"/>
    </source>
</evidence>
<reference evidence="3" key="1">
    <citation type="submission" date="2016-06" db="UniProtKB">
        <authorList>
            <consortium name="WormBaseParasite"/>
        </authorList>
    </citation>
    <scope>IDENTIFICATION</scope>
</reference>